<feature type="transmembrane region" description="Helical" evidence="7">
    <location>
        <begin position="307"/>
        <end position="331"/>
    </location>
</feature>
<reference evidence="10 11" key="1">
    <citation type="journal article" date="2020" name="Mol. Plant">
        <title>The Chromosome-Based Rubber Tree Genome Provides New Insights into Spurge Genome Evolution and Rubber Biosynthesis.</title>
        <authorList>
            <person name="Liu J."/>
            <person name="Shi C."/>
            <person name="Shi C.C."/>
            <person name="Li W."/>
            <person name="Zhang Q.J."/>
            <person name="Zhang Y."/>
            <person name="Li K."/>
            <person name="Lu H.F."/>
            <person name="Shi C."/>
            <person name="Zhu S.T."/>
            <person name="Xiao Z.Y."/>
            <person name="Nan H."/>
            <person name="Yue Y."/>
            <person name="Zhu X.G."/>
            <person name="Wu Y."/>
            <person name="Hong X.N."/>
            <person name="Fan G.Y."/>
            <person name="Tong Y."/>
            <person name="Zhang D."/>
            <person name="Mao C.L."/>
            <person name="Liu Y.L."/>
            <person name="Hao S.J."/>
            <person name="Liu W.Q."/>
            <person name="Lv M.Q."/>
            <person name="Zhang H.B."/>
            <person name="Liu Y."/>
            <person name="Hu-Tang G.R."/>
            <person name="Wang J.P."/>
            <person name="Wang J.H."/>
            <person name="Sun Y.H."/>
            <person name="Ni S.B."/>
            <person name="Chen W.B."/>
            <person name="Zhang X.C."/>
            <person name="Jiao Y.N."/>
            <person name="Eichler E.E."/>
            <person name="Li G.H."/>
            <person name="Liu X."/>
            <person name="Gao L.Z."/>
        </authorList>
    </citation>
    <scope>NUCLEOTIDE SEQUENCE [LARGE SCALE GENOMIC DNA]</scope>
    <source>
        <strain evidence="11">cv. GT1</strain>
        <tissue evidence="10">Leaf</tissue>
    </source>
</reference>
<dbReference type="InterPro" id="IPR032675">
    <property type="entry name" value="LRR_dom_sf"/>
</dbReference>
<keyword evidence="4 7" id="KW-1133">Transmembrane helix</keyword>
<evidence type="ECO:0000256" key="3">
    <source>
        <dbReference type="ARBA" id="ARBA00022729"/>
    </source>
</evidence>
<gene>
    <name evidence="10" type="ORF">GH714_013440</name>
</gene>
<dbReference type="InterPro" id="IPR024788">
    <property type="entry name" value="Malectin-like_Carb-bd_dom"/>
</dbReference>
<dbReference type="InterPro" id="IPR001611">
    <property type="entry name" value="Leu-rich_rpt"/>
</dbReference>
<dbReference type="Gene3D" id="2.60.120.430">
    <property type="entry name" value="Galactose-binding lectin"/>
    <property type="match status" value="1"/>
</dbReference>
<dbReference type="Gene3D" id="3.80.10.10">
    <property type="entry name" value="Ribonuclease Inhibitor"/>
    <property type="match status" value="1"/>
</dbReference>
<evidence type="ECO:0000256" key="7">
    <source>
        <dbReference type="SAM" id="Phobius"/>
    </source>
</evidence>
<comment type="caution">
    <text evidence="10">The sequence shown here is derived from an EMBL/GenBank/DDBJ whole genome shotgun (WGS) entry which is preliminary data.</text>
</comment>
<feature type="region of interest" description="Disordered" evidence="6">
    <location>
        <begin position="280"/>
        <end position="305"/>
    </location>
</feature>
<evidence type="ECO:0000313" key="11">
    <source>
        <dbReference type="Proteomes" id="UP000467840"/>
    </source>
</evidence>
<evidence type="ECO:0000256" key="4">
    <source>
        <dbReference type="ARBA" id="ARBA00022989"/>
    </source>
</evidence>
<dbReference type="PANTHER" id="PTHR45631">
    <property type="entry name" value="OS07G0107800 PROTEIN-RELATED"/>
    <property type="match status" value="1"/>
</dbReference>
<dbReference type="EMBL" id="JAAGAX010000010">
    <property type="protein sequence ID" value="KAF2300449.1"/>
    <property type="molecule type" value="Genomic_DNA"/>
</dbReference>
<feature type="signal peptide" evidence="8">
    <location>
        <begin position="1"/>
        <end position="20"/>
    </location>
</feature>
<comment type="subcellular location">
    <subcellularLocation>
        <location evidence="1">Membrane</location>
        <topology evidence="1">Single-pass membrane protein</topology>
    </subcellularLocation>
</comment>
<dbReference type="Proteomes" id="UP000467840">
    <property type="component" value="Chromosome 4"/>
</dbReference>
<evidence type="ECO:0000256" key="5">
    <source>
        <dbReference type="ARBA" id="ARBA00023136"/>
    </source>
</evidence>
<evidence type="ECO:0000256" key="8">
    <source>
        <dbReference type="SAM" id="SignalP"/>
    </source>
</evidence>
<feature type="chain" id="PRO_5025504356" description="Malectin-like domain-containing protein" evidence="8">
    <location>
        <begin position="21"/>
        <end position="407"/>
    </location>
</feature>
<dbReference type="AlphaFoldDB" id="A0A6A6LLF3"/>
<keyword evidence="11" id="KW-1185">Reference proteome</keyword>
<feature type="compositionally biased region" description="Polar residues" evidence="6">
    <location>
        <begin position="280"/>
        <end position="299"/>
    </location>
</feature>
<dbReference type="GO" id="GO:0016020">
    <property type="term" value="C:membrane"/>
    <property type="evidence" value="ECO:0007669"/>
    <property type="project" value="UniProtKB-SubCell"/>
</dbReference>
<accession>A0A6A6LLF3</accession>
<dbReference type="SUPFAM" id="SSF52058">
    <property type="entry name" value="L domain-like"/>
    <property type="match status" value="1"/>
</dbReference>
<keyword evidence="5 7" id="KW-0472">Membrane</keyword>
<feature type="domain" description="Malectin-like" evidence="9">
    <location>
        <begin position="26"/>
        <end position="197"/>
    </location>
</feature>
<dbReference type="Pfam" id="PF00560">
    <property type="entry name" value="LRR_1"/>
    <property type="match status" value="2"/>
</dbReference>
<organism evidence="10 11">
    <name type="scientific">Hevea brasiliensis</name>
    <name type="common">Para rubber tree</name>
    <name type="synonym">Siphonia brasiliensis</name>
    <dbReference type="NCBI Taxonomy" id="3981"/>
    <lineage>
        <taxon>Eukaryota</taxon>
        <taxon>Viridiplantae</taxon>
        <taxon>Streptophyta</taxon>
        <taxon>Embryophyta</taxon>
        <taxon>Tracheophyta</taxon>
        <taxon>Spermatophyta</taxon>
        <taxon>Magnoliopsida</taxon>
        <taxon>eudicotyledons</taxon>
        <taxon>Gunneridae</taxon>
        <taxon>Pentapetalae</taxon>
        <taxon>rosids</taxon>
        <taxon>fabids</taxon>
        <taxon>Malpighiales</taxon>
        <taxon>Euphorbiaceae</taxon>
        <taxon>Crotonoideae</taxon>
        <taxon>Micrandreae</taxon>
        <taxon>Hevea</taxon>
    </lineage>
</organism>
<dbReference type="PANTHER" id="PTHR45631:SF44">
    <property type="entry name" value="CARBOHYDRATE-BINDING PROTEIN OF THE ER PROTEIN"/>
    <property type="match status" value="1"/>
</dbReference>
<dbReference type="Pfam" id="PF12819">
    <property type="entry name" value="Malectin_like"/>
    <property type="match status" value="1"/>
</dbReference>
<keyword evidence="3 8" id="KW-0732">Signal</keyword>
<evidence type="ECO:0000313" key="10">
    <source>
        <dbReference type="EMBL" id="KAF2300449.1"/>
    </source>
</evidence>
<sequence length="407" mass="43907">MARSLVLLFLAFFAFFSAYADVFLSIDCGASDSYTDENSIVWMGDDTLIQNGKSQVVQTTSGVSHVMTTLRVFRSRKKNCYSVEVDKGGQVLVRASFFYGNYDKKSAPPTFDLHFDGNYWVTVQTSLDQLVSYEVAYVVKGDYVSVCLAQTHPNQFPFISALEVRSLGSNTYGKVDSNYALHLTSRVAYGAKGIIRYINGYDLSGTLPDFSSMDALETIDLHNNSVEGPIPDFLGTMPNLKELNLANNAFSGPIPASISKNNKLKLMVSGNPDLCVSGKSCQTTSTAGTDGTSLATPSGRSKKSSKLPVILGSTIPTFLVFWAIVGVLTVLHQKRKRAAIAAATTGHAGGAYGPNGTQPQAQGAQNNSIMEKIGEALVNEIKVTIQDEITSEISDQLNPQAQQQQGN</sequence>
<evidence type="ECO:0000256" key="1">
    <source>
        <dbReference type="ARBA" id="ARBA00004167"/>
    </source>
</evidence>
<evidence type="ECO:0000256" key="6">
    <source>
        <dbReference type="SAM" id="MobiDB-lite"/>
    </source>
</evidence>
<proteinExistence type="predicted"/>
<name>A0A6A6LLF3_HEVBR</name>
<keyword evidence="2 7" id="KW-0812">Transmembrane</keyword>
<protein>
    <recommendedName>
        <fullName evidence="9">Malectin-like domain-containing protein</fullName>
    </recommendedName>
</protein>
<evidence type="ECO:0000259" key="9">
    <source>
        <dbReference type="Pfam" id="PF12819"/>
    </source>
</evidence>
<evidence type="ECO:0000256" key="2">
    <source>
        <dbReference type="ARBA" id="ARBA00022692"/>
    </source>
</evidence>